<gene>
    <name evidence="2" type="ORF">AB3G34_07410</name>
</gene>
<dbReference type="EMBL" id="CP165625">
    <property type="protein sequence ID" value="XDU96934.1"/>
    <property type="molecule type" value="Genomic_DNA"/>
</dbReference>
<evidence type="ECO:0000259" key="1">
    <source>
        <dbReference type="Pfam" id="PF17775"/>
    </source>
</evidence>
<reference evidence="2" key="1">
    <citation type="submission" date="2024-07" db="EMBL/GenBank/DDBJ databases">
        <authorList>
            <person name="Biller S.J."/>
        </authorList>
    </citation>
    <scope>NUCLEOTIDE SEQUENCE</scope>
    <source>
        <strain evidence="2">WC2409</strain>
    </source>
</reference>
<name>A0AB39W758_9FLAO</name>
<feature type="domain" description="YchJ-like middle NTF2-like" evidence="1">
    <location>
        <begin position="29"/>
        <end position="122"/>
    </location>
</feature>
<evidence type="ECO:0000313" key="2">
    <source>
        <dbReference type="EMBL" id="XDU96934.1"/>
    </source>
</evidence>
<protein>
    <submittedName>
        <fullName evidence="2">YchJ family protein</fullName>
    </submittedName>
</protein>
<dbReference type="AlphaFoldDB" id="A0AB39W758"/>
<accession>A0AB39W758</accession>
<organism evidence="2">
    <name type="scientific">Flavobacterium sp. WC2409</name>
    <dbReference type="NCBI Taxonomy" id="3234139"/>
    <lineage>
        <taxon>Bacteria</taxon>
        <taxon>Pseudomonadati</taxon>
        <taxon>Bacteroidota</taxon>
        <taxon>Flavobacteriia</taxon>
        <taxon>Flavobacteriales</taxon>
        <taxon>Flavobacteriaceae</taxon>
        <taxon>Flavobacterium</taxon>
    </lineage>
</organism>
<dbReference type="SUPFAM" id="SSF54427">
    <property type="entry name" value="NTF2-like"/>
    <property type="match status" value="1"/>
</dbReference>
<dbReference type="Pfam" id="PF17775">
    <property type="entry name" value="YchJ_M-like"/>
    <property type="match status" value="1"/>
</dbReference>
<dbReference type="RefSeq" id="WP_369753929.1">
    <property type="nucleotide sequence ID" value="NZ_CP165625.1"/>
</dbReference>
<proteinExistence type="predicted"/>
<dbReference type="Gene3D" id="3.10.450.50">
    <property type="match status" value="1"/>
</dbReference>
<sequence length="125" mass="14547">MKLNCYCCSSLSYEECCEPYLKEIKTAETAVVLMRSRYSAYAIQHADYLVATTHSSTRKLHSKSAILDWSQSNQWIKLEVLNATATTVEFKAYFLDSDHQMQIHHEFSAFKEENGKWFYVDGTFH</sequence>
<dbReference type="InterPro" id="IPR048469">
    <property type="entry name" value="YchJ-like_M"/>
</dbReference>
<dbReference type="InterPro" id="IPR032710">
    <property type="entry name" value="NTF2-like_dom_sf"/>
</dbReference>